<dbReference type="Proteomes" id="UP000245647">
    <property type="component" value="Unassembled WGS sequence"/>
</dbReference>
<gene>
    <name evidence="1" type="ORF">DDR33_25340</name>
</gene>
<dbReference type="EMBL" id="QEAS01000116">
    <property type="protein sequence ID" value="PWG77849.1"/>
    <property type="molecule type" value="Genomic_DNA"/>
</dbReference>
<feature type="non-terminal residue" evidence="1">
    <location>
        <position position="142"/>
    </location>
</feature>
<name>A0A2U2P9M8_9SPHI</name>
<feature type="non-terminal residue" evidence="1">
    <location>
        <position position="1"/>
    </location>
</feature>
<protein>
    <submittedName>
        <fullName evidence="1">Uncharacterized protein</fullName>
    </submittedName>
</protein>
<keyword evidence="2" id="KW-1185">Reference proteome</keyword>
<evidence type="ECO:0000313" key="1">
    <source>
        <dbReference type="EMBL" id="PWG77849.1"/>
    </source>
</evidence>
<reference evidence="1 2" key="1">
    <citation type="submission" date="2018-04" db="EMBL/GenBank/DDBJ databases">
        <title>Pedobacter chongqingensis sp. nov., isolated from a rottenly hemp rope.</title>
        <authorList>
            <person name="Cai Y."/>
        </authorList>
    </citation>
    <scope>NUCLEOTIDE SEQUENCE [LARGE SCALE GENOMIC DNA]</scope>
    <source>
        <strain evidence="1 2">FJ4-8</strain>
    </source>
</reference>
<organism evidence="1 2">
    <name type="scientific">Pararcticibacter amylolyticus</name>
    <dbReference type="NCBI Taxonomy" id="2173175"/>
    <lineage>
        <taxon>Bacteria</taxon>
        <taxon>Pseudomonadati</taxon>
        <taxon>Bacteroidota</taxon>
        <taxon>Sphingobacteriia</taxon>
        <taxon>Sphingobacteriales</taxon>
        <taxon>Sphingobacteriaceae</taxon>
        <taxon>Pararcticibacter</taxon>
    </lineage>
</organism>
<accession>A0A2U2P9M8</accession>
<dbReference type="AlphaFoldDB" id="A0A2U2P9M8"/>
<proteinExistence type="predicted"/>
<sequence length="142" mass="16621">ERNAYWSGQHSLRNYKKGLGLPVPPSDFKLSRDEKSGEYKMMMYKLRFRTYLGRDRDDKHRMLARALAGRLKMGVGYLKPDKGRFYYYATFHIDKEQNELDESVIAEASLSLEVPVTVKIGKEQFQIGTKEEFLHRRLAIQA</sequence>
<comment type="caution">
    <text evidence="1">The sequence shown here is derived from an EMBL/GenBank/DDBJ whole genome shotgun (WGS) entry which is preliminary data.</text>
</comment>
<evidence type="ECO:0000313" key="2">
    <source>
        <dbReference type="Proteomes" id="UP000245647"/>
    </source>
</evidence>